<dbReference type="Proteomes" id="UP000758603">
    <property type="component" value="Unassembled WGS sequence"/>
</dbReference>
<name>A0A9P8RHV6_9PEZI</name>
<dbReference type="OrthoDB" id="5232980at2759"/>
<accession>A0A9P8RHV6</accession>
<dbReference type="GeneID" id="70132999"/>
<dbReference type="AlphaFoldDB" id="A0A9P8RHV6"/>
<reference evidence="1" key="1">
    <citation type="journal article" date="2021" name="Nat. Commun.">
        <title>Genetic determinants of endophytism in the Arabidopsis root mycobiome.</title>
        <authorList>
            <person name="Mesny F."/>
            <person name="Miyauchi S."/>
            <person name="Thiergart T."/>
            <person name="Pickel B."/>
            <person name="Atanasova L."/>
            <person name="Karlsson M."/>
            <person name="Huettel B."/>
            <person name="Barry K.W."/>
            <person name="Haridas S."/>
            <person name="Chen C."/>
            <person name="Bauer D."/>
            <person name="Andreopoulos W."/>
            <person name="Pangilinan J."/>
            <person name="LaButti K."/>
            <person name="Riley R."/>
            <person name="Lipzen A."/>
            <person name="Clum A."/>
            <person name="Drula E."/>
            <person name="Henrissat B."/>
            <person name="Kohler A."/>
            <person name="Grigoriev I.V."/>
            <person name="Martin F.M."/>
            <person name="Hacquard S."/>
        </authorList>
    </citation>
    <scope>NUCLEOTIDE SEQUENCE</scope>
    <source>
        <strain evidence="1">MPI-SDFR-AT-0073</strain>
    </source>
</reference>
<evidence type="ECO:0000313" key="2">
    <source>
        <dbReference type="Proteomes" id="UP000758603"/>
    </source>
</evidence>
<evidence type="ECO:0000313" key="1">
    <source>
        <dbReference type="EMBL" id="KAH6646314.1"/>
    </source>
</evidence>
<dbReference type="EMBL" id="JAGPXC010000010">
    <property type="protein sequence ID" value="KAH6646314.1"/>
    <property type="molecule type" value="Genomic_DNA"/>
</dbReference>
<gene>
    <name evidence="1" type="ORF">BKA67DRAFT_583848</name>
</gene>
<sequence>MDLLLDSSFLSVQQAVQSFLTDEEANHISEQFSGDSWRPNRQVLWESVRHPLVEQWARDHDMQTLTIALGPLAEPGHPKCLRANMPKSRVSTFMKGAGALFTWFITLGSEVTIICQPPPDRFNPKHGTNFQANELPILRRAIENASLDVYMVHPDVKSAIEYRYQVWPKNNTQTWIDKYGNEAYNPQPWRKVANTPLLLSRPYFSIRLESDSDGVKFVMQQVSKL</sequence>
<keyword evidence="2" id="KW-1185">Reference proteome</keyword>
<proteinExistence type="predicted"/>
<dbReference type="RefSeq" id="XP_045952828.1">
    <property type="nucleotide sequence ID" value="XM_046104108.1"/>
</dbReference>
<protein>
    <submittedName>
        <fullName evidence="1">Uncharacterized protein</fullName>
    </submittedName>
</protein>
<organism evidence="1 2">
    <name type="scientific">Truncatella angustata</name>
    <dbReference type="NCBI Taxonomy" id="152316"/>
    <lineage>
        <taxon>Eukaryota</taxon>
        <taxon>Fungi</taxon>
        <taxon>Dikarya</taxon>
        <taxon>Ascomycota</taxon>
        <taxon>Pezizomycotina</taxon>
        <taxon>Sordariomycetes</taxon>
        <taxon>Xylariomycetidae</taxon>
        <taxon>Amphisphaeriales</taxon>
        <taxon>Sporocadaceae</taxon>
        <taxon>Truncatella</taxon>
    </lineage>
</organism>
<comment type="caution">
    <text evidence="1">The sequence shown here is derived from an EMBL/GenBank/DDBJ whole genome shotgun (WGS) entry which is preliminary data.</text>
</comment>